<keyword evidence="2" id="KW-0732">Signal</keyword>
<feature type="compositionally biased region" description="Polar residues" evidence="1">
    <location>
        <begin position="370"/>
        <end position="389"/>
    </location>
</feature>
<protein>
    <recommendedName>
        <fullName evidence="3">RING zinc finger-like domain-containing protein</fullName>
    </recommendedName>
</protein>
<evidence type="ECO:0000259" key="3">
    <source>
        <dbReference type="Pfam" id="PF25080"/>
    </source>
</evidence>
<reference evidence="4 5" key="1">
    <citation type="submission" date="2011-06" db="EMBL/GenBank/DDBJ databases">
        <title>The Genome Sequence of Fusarium oxysporum FOSC 3-a.</title>
        <authorList>
            <consortium name="The Broad Institute Genome Sequencing Platform"/>
            <person name="Ma L.-J."/>
            <person name="Gale L.R."/>
            <person name="Schwartz D.C."/>
            <person name="Zhou S."/>
            <person name="Corby-Kistler H."/>
            <person name="Young S.K."/>
            <person name="Zeng Q."/>
            <person name="Gargeya S."/>
            <person name="Fitzgerald M."/>
            <person name="Haas B."/>
            <person name="Abouelleil A."/>
            <person name="Alvarado L."/>
            <person name="Arachchi H.M."/>
            <person name="Berlin A."/>
            <person name="Brown A."/>
            <person name="Chapman S.B."/>
            <person name="Chen Z."/>
            <person name="Dunbar C."/>
            <person name="Freedman E."/>
            <person name="Gearin G."/>
            <person name="Gellesch M."/>
            <person name="Goldberg J."/>
            <person name="Griggs A."/>
            <person name="Gujja S."/>
            <person name="Heiman D."/>
            <person name="Howarth C."/>
            <person name="Larson L."/>
            <person name="Lui A."/>
            <person name="MacDonald P.J.P."/>
            <person name="Mehta T."/>
            <person name="Montmayeur A."/>
            <person name="Murphy C."/>
            <person name="Neiman D."/>
            <person name="Pearson M."/>
            <person name="Priest M."/>
            <person name="Roberts A."/>
            <person name="Saif S."/>
            <person name="Shea T."/>
            <person name="Shenoy N."/>
            <person name="Sisk P."/>
            <person name="Stolte C."/>
            <person name="Sykes S."/>
            <person name="Wortman J."/>
            <person name="Nusbaum C."/>
            <person name="Birren B."/>
        </authorList>
    </citation>
    <scope>NUCLEOTIDE SEQUENCE [LARGE SCALE GENOMIC DNA]</scope>
    <source>
        <strain evidence="5">FOSC 3-a</strain>
    </source>
</reference>
<feature type="chain" id="PRO_5004921945" description="RING zinc finger-like domain-containing protein" evidence="2">
    <location>
        <begin position="24"/>
        <end position="494"/>
    </location>
</feature>
<evidence type="ECO:0000313" key="4">
    <source>
        <dbReference type="EMBL" id="EWY93607.1"/>
    </source>
</evidence>
<feature type="region of interest" description="Disordered" evidence="1">
    <location>
        <begin position="339"/>
        <end position="410"/>
    </location>
</feature>
<dbReference type="InterPro" id="IPR056929">
    <property type="entry name" value="Znf_RING-like"/>
</dbReference>
<evidence type="ECO:0000313" key="5">
    <source>
        <dbReference type="Proteomes" id="UP000030753"/>
    </source>
</evidence>
<feature type="compositionally biased region" description="Polar residues" evidence="1">
    <location>
        <begin position="222"/>
        <end position="238"/>
    </location>
</feature>
<evidence type="ECO:0000256" key="2">
    <source>
        <dbReference type="SAM" id="SignalP"/>
    </source>
</evidence>
<feature type="compositionally biased region" description="Polar residues" evidence="1">
    <location>
        <begin position="114"/>
        <end position="123"/>
    </location>
</feature>
<dbReference type="Pfam" id="PF25080">
    <property type="entry name" value="zf_RING-like"/>
    <property type="match status" value="1"/>
</dbReference>
<feature type="region of interest" description="Disordered" evidence="1">
    <location>
        <begin position="106"/>
        <end position="139"/>
    </location>
</feature>
<dbReference type="Proteomes" id="UP000030753">
    <property type="component" value="Unassembled WGS sequence"/>
</dbReference>
<feature type="compositionally biased region" description="Basic residues" evidence="1">
    <location>
        <begin position="271"/>
        <end position="291"/>
    </location>
</feature>
<feature type="signal peptide" evidence="2">
    <location>
        <begin position="1"/>
        <end position="23"/>
    </location>
</feature>
<accession>W9IG34</accession>
<feature type="domain" description="RING zinc finger-like" evidence="3">
    <location>
        <begin position="434"/>
        <end position="479"/>
    </location>
</feature>
<dbReference type="AlphaFoldDB" id="W9IG34"/>
<dbReference type="EMBL" id="JH717842">
    <property type="protein sequence ID" value="EWY93607.1"/>
    <property type="molecule type" value="Genomic_DNA"/>
</dbReference>
<evidence type="ECO:0000256" key="1">
    <source>
        <dbReference type="SAM" id="MobiDB-lite"/>
    </source>
</evidence>
<feature type="region of interest" description="Disordered" evidence="1">
    <location>
        <begin position="213"/>
        <end position="298"/>
    </location>
</feature>
<proteinExistence type="predicted"/>
<dbReference type="OrthoDB" id="5405791at2759"/>
<sequence length="494" mass="54510">MHWCKSLGIAFVSCSALSCPAAGLELPSLHPPTLHRHVLPLTALVPQLRKHVPVTPCNGTHSILNVQLQEKRYRSMQEHIRRAHPEHYISKLPATEESFLLMINTPPSERRPLDQTSAPNAQGLSHSHSSLPPPIDHLQGFHERHNYHRDEPSNPGTPRLLDDFSNGGPVSGPMLGTASAAAALAELHGVKSERDMDLDGDYYSDMDVRRRPRTSIELPPLNLSNHDITSDPYSSAKSNRQRDFLPSILANSPPGRSSTLPPLQRSVGPNRPRKQSVTKRGREPHHKKKNSKGSATDWLRRIQNEERYRPGNDRKALSAEPSADFGKRWEDLIDAADQAASAAGDIDEDRTPVPQSPVSMHRSSLPPFSHQPQFQPASYQASPLQQALTPPSYGQDAVEPFPSVESGESGDNFHMGTRGLSDSSPTYSAQNIQIYCAACQGFSLLKDSYACTECICGLCPTCVEVLMTEHGARRKCPRCATIGGRFKPFQLDIR</sequence>
<organism evidence="4 5">
    <name type="scientific">Fusarium oxysporum NRRL 32931</name>
    <dbReference type="NCBI Taxonomy" id="660029"/>
    <lineage>
        <taxon>Eukaryota</taxon>
        <taxon>Fungi</taxon>
        <taxon>Dikarya</taxon>
        <taxon>Ascomycota</taxon>
        <taxon>Pezizomycotina</taxon>
        <taxon>Sordariomycetes</taxon>
        <taxon>Hypocreomycetidae</taxon>
        <taxon>Hypocreales</taxon>
        <taxon>Nectriaceae</taxon>
        <taxon>Fusarium</taxon>
        <taxon>Fusarium oxysporum species complex</taxon>
    </lineage>
</organism>
<gene>
    <name evidence="4" type="ORF">FOYG_06729</name>
</gene>
<name>W9IG34_FUSOX</name>
<dbReference type="PROSITE" id="PS51257">
    <property type="entry name" value="PROKAR_LIPOPROTEIN"/>
    <property type="match status" value="1"/>
</dbReference>